<comment type="caution">
    <text evidence="1">The sequence shown here is derived from an EMBL/GenBank/DDBJ whole genome shotgun (WGS) entry which is preliminary data.</text>
</comment>
<proteinExistence type="predicted"/>
<accession>A0A2M7TJ53</accession>
<protein>
    <submittedName>
        <fullName evidence="1">Uncharacterized protein</fullName>
    </submittedName>
</protein>
<dbReference type="AlphaFoldDB" id="A0A2M7TJ53"/>
<dbReference type="Gene3D" id="3.40.50.1360">
    <property type="match status" value="1"/>
</dbReference>
<dbReference type="Proteomes" id="UP000228920">
    <property type="component" value="Unassembled WGS sequence"/>
</dbReference>
<reference evidence="2" key="1">
    <citation type="submission" date="2017-09" db="EMBL/GenBank/DDBJ databases">
        <title>Depth-based differentiation of microbial function through sediment-hosted aquifers and enrichment of novel symbionts in the deep terrestrial subsurface.</title>
        <authorList>
            <person name="Probst A.J."/>
            <person name="Ladd B."/>
            <person name="Jarett J.K."/>
            <person name="Geller-Mcgrath D.E."/>
            <person name="Sieber C.M.K."/>
            <person name="Emerson J.B."/>
            <person name="Anantharaman K."/>
            <person name="Thomas B.C."/>
            <person name="Malmstrom R."/>
            <person name="Stieglmeier M."/>
            <person name="Klingl A."/>
            <person name="Woyke T."/>
            <person name="Ryan C.M."/>
            <person name="Banfield J.F."/>
        </authorList>
    </citation>
    <scope>NUCLEOTIDE SEQUENCE [LARGE SCALE GENOMIC DNA]</scope>
</reference>
<dbReference type="EMBL" id="PFNL01000097">
    <property type="protein sequence ID" value="PIZ46475.1"/>
    <property type="molecule type" value="Genomic_DNA"/>
</dbReference>
<gene>
    <name evidence="1" type="ORF">COY32_03195</name>
</gene>
<sequence length="249" mass="28987">MIEYEVYPGFRPTQKNNIFLHSCKTPHEASVAAFLTLAPFLSRDTVLFCSRSDYLHELYELIVEFEPMPPSAMVMFEEVLGEPFHRASYERIYQERGFIDKVGRRGIPFYRILSRSPTLRGTVRAFNSRVEELLMTYTRRHVFLELLADGGLGGIHPGYKDSYECDGDVMEEYVVGVRTPGEDGKRQVSISFRALSYASYVWVFAFGERVEKALNSFLQNSRRPIEKFPFAFLHQLDKEVHIFTDRRIR</sequence>
<evidence type="ECO:0000313" key="1">
    <source>
        <dbReference type="EMBL" id="PIZ46475.1"/>
    </source>
</evidence>
<organism evidence="1 2">
    <name type="scientific">candidate division WWE3 bacterium CG_4_10_14_0_2_um_filter_41_14</name>
    <dbReference type="NCBI Taxonomy" id="1975072"/>
    <lineage>
        <taxon>Bacteria</taxon>
        <taxon>Katanobacteria</taxon>
    </lineage>
</organism>
<evidence type="ECO:0000313" key="2">
    <source>
        <dbReference type="Proteomes" id="UP000228920"/>
    </source>
</evidence>
<name>A0A2M7TJ53_UNCKA</name>